<feature type="compositionally biased region" description="Basic and acidic residues" evidence="2">
    <location>
        <begin position="28"/>
        <end position="37"/>
    </location>
</feature>
<keyword evidence="1" id="KW-0175">Coiled coil</keyword>
<feature type="compositionally biased region" description="Basic residues" evidence="2">
    <location>
        <begin position="746"/>
        <end position="757"/>
    </location>
</feature>
<evidence type="ECO:0000313" key="4">
    <source>
        <dbReference type="Proteomes" id="UP000792457"/>
    </source>
</evidence>
<gene>
    <name evidence="3" type="ORF">J437_LFUL008849</name>
</gene>
<feature type="compositionally biased region" description="Polar residues" evidence="2">
    <location>
        <begin position="378"/>
        <end position="387"/>
    </location>
</feature>
<feature type="compositionally biased region" description="Acidic residues" evidence="2">
    <location>
        <begin position="14"/>
        <end position="27"/>
    </location>
</feature>
<name>A0A8K0P253_LADFU</name>
<protein>
    <submittedName>
        <fullName evidence="3">Uncharacterized protein</fullName>
    </submittedName>
</protein>
<feature type="compositionally biased region" description="Basic and acidic residues" evidence="2">
    <location>
        <begin position="335"/>
        <end position="377"/>
    </location>
</feature>
<feature type="region of interest" description="Disordered" evidence="2">
    <location>
        <begin position="335"/>
        <end position="418"/>
    </location>
</feature>
<feature type="compositionally biased region" description="Polar residues" evidence="2">
    <location>
        <begin position="1058"/>
        <end position="1070"/>
    </location>
</feature>
<dbReference type="EMBL" id="KZ308510">
    <property type="protein sequence ID" value="KAG8230766.1"/>
    <property type="molecule type" value="Genomic_DNA"/>
</dbReference>
<reference evidence="3" key="2">
    <citation type="submission" date="2017-10" db="EMBL/GenBank/DDBJ databases">
        <title>Ladona fulva Genome sequencing and assembly.</title>
        <authorList>
            <person name="Murali S."/>
            <person name="Richards S."/>
            <person name="Bandaranaike D."/>
            <person name="Bellair M."/>
            <person name="Blankenburg K."/>
            <person name="Chao H."/>
            <person name="Dinh H."/>
            <person name="Doddapaneni H."/>
            <person name="Dugan-Rocha S."/>
            <person name="Elkadiri S."/>
            <person name="Gnanaolivu R."/>
            <person name="Hernandez B."/>
            <person name="Skinner E."/>
            <person name="Javaid M."/>
            <person name="Lee S."/>
            <person name="Li M."/>
            <person name="Ming W."/>
            <person name="Munidasa M."/>
            <person name="Muniz J."/>
            <person name="Nguyen L."/>
            <person name="Hughes D."/>
            <person name="Osuji N."/>
            <person name="Pu L.-L."/>
            <person name="Puazo M."/>
            <person name="Qu C."/>
            <person name="Quiroz J."/>
            <person name="Raj R."/>
            <person name="Weissenberger G."/>
            <person name="Xin Y."/>
            <person name="Zou X."/>
            <person name="Han Y."/>
            <person name="Worley K."/>
            <person name="Muzny D."/>
            <person name="Gibbs R."/>
        </authorList>
    </citation>
    <scope>NUCLEOTIDE SEQUENCE</scope>
    <source>
        <strain evidence="3">Sampled in the wild</strain>
    </source>
</reference>
<feature type="compositionally biased region" description="Basic and acidic residues" evidence="2">
    <location>
        <begin position="703"/>
        <end position="713"/>
    </location>
</feature>
<feature type="region of interest" description="Disordered" evidence="2">
    <location>
        <begin position="681"/>
        <end position="719"/>
    </location>
</feature>
<comment type="caution">
    <text evidence="3">The sequence shown here is derived from an EMBL/GenBank/DDBJ whole genome shotgun (WGS) entry which is preliminary data.</text>
</comment>
<feature type="coiled-coil region" evidence="1">
    <location>
        <begin position="48"/>
        <end position="79"/>
    </location>
</feature>
<feature type="compositionally biased region" description="Basic residues" evidence="2">
    <location>
        <begin position="998"/>
        <end position="1008"/>
    </location>
</feature>
<accession>A0A8K0P253</accession>
<feature type="region of interest" description="Disordered" evidence="2">
    <location>
        <begin position="84"/>
        <end position="105"/>
    </location>
</feature>
<feature type="compositionally biased region" description="Low complexity" evidence="2">
    <location>
        <begin position="1017"/>
        <end position="1030"/>
    </location>
</feature>
<dbReference type="OrthoDB" id="8191083at2759"/>
<proteinExistence type="predicted"/>
<feature type="region of interest" description="Disordered" evidence="2">
    <location>
        <begin position="731"/>
        <end position="800"/>
    </location>
</feature>
<feature type="compositionally biased region" description="Basic and acidic residues" evidence="2">
    <location>
        <begin position="84"/>
        <end position="96"/>
    </location>
</feature>
<reference evidence="3" key="1">
    <citation type="submission" date="2013-04" db="EMBL/GenBank/DDBJ databases">
        <authorList>
            <person name="Qu J."/>
            <person name="Murali S.C."/>
            <person name="Bandaranaike D."/>
            <person name="Bellair M."/>
            <person name="Blankenburg K."/>
            <person name="Chao H."/>
            <person name="Dinh H."/>
            <person name="Doddapaneni H."/>
            <person name="Downs B."/>
            <person name="Dugan-Rocha S."/>
            <person name="Elkadiri S."/>
            <person name="Gnanaolivu R.D."/>
            <person name="Hernandez B."/>
            <person name="Javaid M."/>
            <person name="Jayaseelan J.C."/>
            <person name="Lee S."/>
            <person name="Li M."/>
            <person name="Ming W."/>
            <person name="Munidasa M."/>
            <person name="Muniz J."/>
            <person name="Nguyen L."/>
            <person name="Ongeri F."/>
            <person name="Osuji N."/>
            <person name="Pu L.-L."/>
            <person name="Puazo M."/>
            <person name="Qu C."/>
            <person name="Quiroz J."/>
            <person name="Raj R."/>
            <person name="Weissenberger G."/>
            <person name="Xin Y."/>
            <person name="Zou X."/>
            <person name="Han Y."/>
            <person name="Richards S."/>
            <person name="Worley K."/>
            <person name="Muzny D."/>
            <person name="Gibbs R."/>
        </authorList>
    </citation>
    <scope>NUCLEOTIDE SEQUENCE</scope>
    <source>
        <strain evidence="3">Sampled in the wild</strain>
    </source>
</reference>
<evidence type="ECO:0000256" key="2">
    <source>
        <dbReference type="SAM" id="MobiDB-lite"/>
    </source>
</evidence>
<evidence type="ECO:0000313" key="3">
    <source>
        <dbReference type="EMBL" id="KAG8230766.1"/>
    </source>
</evidence>
<feature type="compositionally biased region" description="Basic and acidic residues" evidence="2">
    <location>
        <begin position="405"/>
        <end position="418"/>
    </location>
</feature>
<feature type="compositionally biased region" description="Polar residues" evidence="2">
    <location>
        <begin position="688"/>
        <end position="698"/>
    </location>
</feature>
<organism evidence="3 4">
    <name type="scientific">Ladona fulva</name>
    <name type="common">Scarce chaser dragonfly</name>
    <name type="synonym">Libellula fulva</name>
    <dbReference type="NCBI Taxonomy" id="123851"/>
    <lineage>
        <taxon>Eukaryota</taxon>
        <taxon>Metazoa</taxon>
        <taxon>Ecdysozoa</taxon>
        <taxon>Arthropoda</taxon>
        <taxon>Hexapoda</taxon>
        <taxon>Insecta</taxon>
        <taxon>Pterygota</taxon>
        <taxon>Palaeoptera</taxon>
        <taxon>Odonata</taxon>
        <taxon>Epiprocta</taxon>
        <taxon>Anisoptera</taxon>
        <taxon>Libelluloidea</taxon>
        <taxon>Libellulidae</taxon>
        <taxon>Ladona</taxon>
    </lineage>
</organism>
<dbReference type="Proteomes" id="UP000792457">
    <property type="component" value="Unassembled WGS sequence"/>
</dbReference>
<feature type="region of interest" description="Disordered" evidence="2">
    <location>
        <begin position="577"/>
        <end position="607"/>
    </location>
</feature>
<sequence>MKLLQEVSKGVGTLEDESIEEIGDNDDQSCRFKRSESDLNDSQSMAIVQNLSSELLQLAEKLELTLADRNQEIRNLRFELQDRKKSGHSEYQENRSARFRSGQTRNWSSAEGMHLSLEENLVPLSDSKMTKFTKTMIRRQSSEELAELPFLLTSKVLQLKKELSNLCSPQEPKTSHRRCQPCRGKLQRIPHFQADEEEADSDWKTEPPEDTYISWRTKYKVEDRISYRPPPRPTTGVDESKEWAACRPNSGNFSTDFGEIGLDPGAIPKMDEEGAVRVTVSKLQEPGKDPAIAEETKSVGVATGFDSVMGETTRWKGDKMVVENIREDQLQEIVKYRGDDQNSEINKEEDKGIRAHTEHENASKDREHVLKTRRISDTHVTYDSTRASKVPRKLSRDLPASPPRATKDSGVPKKSREGVVISKPKDELIEIESQLEVSKVASECTAPNVFVQTTRKIFTPVCVNSKGNDSSNVIGYVEEYLEDTASGSASETVAPPWRRKSGGLPPTERTTSRPHRPPPELPKGGGESPNRVSHHPDTSSNSLCSHPLPPPSPISARREKIKEAAPSIRLMIAKYDLKQQQQQDGGSDGRSPESRSSGGRSPAWLSPTVDRRDIFGLGGVKAQMEKYQEEVRKALMMHSNSETASVQKSASAGIIRSFGFGSCLKPPLHSIAKSSSAGAIKSGIEEPSPSQVETNSMAKTPFFRKEDKGRNEEEGSIQLNESIEKTLKMLRERHPSPPPSPSRSQKFAHIRAMRLKKAKEEFMRSSNLGGTSKEEEAQSRYIPNQEAEKQDKKGSSTTYITGESVISEGTAGMSENCPGDMKAAPTKVEVKMRGGGGRSAEEQSKAVPESSRASSGPEEGACGGVDARSRHSQISFGSESSYEESVAIPEGLIKSASSGMINLYSQKCKQQAPMAKVTVREGGLETVLSPSSSKCLGTVADGCDGQGTSKLGILSRFRRVKLRTKKMNAISALCRQSLLVSVDKESGESEAGEGEGVRKRHEGGKQKSKIGQNYTKPLCRSCPSSPVPSSKKPENSGSWIHNPKHVFKAQRDCEENFSKTSSGFSLPNKR</sequence>
<feature type="region of interest" description="Disordered" evidence="2">
    <location>
        <begin position="485"/>
        <end position="555"/>
    </location>
</feature>
<feature type="region of interest" description="Disordered" evidence="2">
    <location>
        <begin position="1"/>
        <end position="37"/>
    </location>
</feature>
<dbReference type="AlphaFoldDB" id="A0A8K0P253"/>
<feature type="region of interest" description="Disordered" evidence="2">
    <location>
        <begin position="831"/>
        <end position="880"/>
    </location>
</feature>
<feature type="region of interest" description="Disordered" evidence="2">
    <location>
        <begin position="985"/>
        <end position="1070"/>
    </location>
</feature>
<evidence type="ECO:0000256" key="1">
    <source>
        <dbReference type="SAM" id="Coils"/>
    </source>
</evidence>
<keyword evidence="4" id="KW-1185">Reference proteome</keyword>